<evidence type="ECO:0000313" key="2">
    <source>
        <dbReference type="Proteomes" id="UP000265768"/>
    </source>
</evidence>
<name>A0A3A3ZWV6_9ACTN</name>
<evidence type="ECO:0000313" key="1">
    <source>
        <dbReference type="EMBL" id="RJL18357.1"/>
    </source>
</evidence>
<accession>A0A3A3ZWV6</accession>
<dbReference type="RefSeq" id="WP_147425485.1">
    <property type="nucleotide sequence ID" value="NZ_QZEY01000060.1"/>
</dbReference>
<keyword evidence="2" id="KW-1185">Reference proteome</keyword>
<organism evidence="1 2">
    <name type="scientific">Bailinhaonella thermotolerans</name>
    <dbReference type="NCBI Taxonomy" id="1070861"/>
    <lineage>
        <taxon>Bacteria</taxon>
        <taxon>Bacillati</taxon>
        <taxon>Actinomycetota</taxon>
        <taxon>Actinomycetes</taxon>
        <taxon>Streptosporangiales</taxon>
        <taxon>Streptosporangiaceae</taxon>
        <taxon>Bailinhaonella</taxon>
    </lineage>
</organism>
<comment type="caution">
    <text evidence="1">The sequence shown here is derived from an EMBL/GenBank/DDBJ whole genome shotgun (WGS) entry which is preliminary data.</text>
</comment>
<dbReference type="EMBL" id="QZEY01000060">
    <property type="protein sequence ID" value="RJL18357.1"/>
    <property type="molecule type" value="Genomic_DNA"/>
</dbReference>
<sequence length="87" mass="9575">MSRFNGSWQMTSLHVDGRGRADCLIYPARTPILEVAAGHASMKVTLNAGRVEYSTVVFAQELAQAARLFAAEVERMWHESHAGGEEV</sequence>
<protein>
    <submittedName>
        <fullName evidence="1">Uncharacterized protein</fullName>
    </submittedName>
</protein>
<feature type="non-terminal residue" evidence="1">
    <location>
        <position position="87"/>
    </location>
</feature>
<dbReference type="OrthoDB" id="3536240at2"/>
<reference evidence="1 2" key="1">
    <citation type="submission" date="2018-09" db="EMBL/GenBank/DDBJ databases">
        <title>YIM 75507 draft genome.</title>
        <authorList>
            <person name="Tang S."/>
            <person name="Feng Y."/>
        </authorList>
    </citation>
    <scope>NUCLEOTIDE SEQUENCE [LARGE SCALE GENOMIC DNA]</scope>
    <source>
        <strain evidence="1 2">YIM 75507</strain>
    </source>
</reference>
<proteinExistence type="predicted"/>
<dbReference type="Proteomes" id="UP000265768">
    <property type="component" value="Unassembled WGS sequence"/>
</dbReference>
<gene>
    <name evidence="1" type="ORF">D5H75_40740</name>
</gene>
<dbReference type="AlphaFoldDB" id="A0A3A3ZWV6"/>